<proteinExistence type="predicted"/>
<sequence length="380" mass="42029">MTHRNDADQEELLEQQRVLAEFGDFALKTEAIDDILNRACELIGRALETDLAKLMELLPDGRTFTVRAGVGWRSGIIGEVSVTAAENSPEGLTLKEGAVISANIAEEDRFEYHDFMKEHGVKAFVNVLVLSSKGRPPFGVLQVDSRRPRIFTQSDIEFLRSYANLLGAAIERLRVVDELRAAVREKDLLIGELNHRVKNTLTTVQSIASQTLRNAPSLDHASDAIESRLIALSQVHNVLTDRSWAHVALHDIVAQAVEPYRSRGENRIHVQGPSVQVPPRMALPLAMALQELVTNAVKYGALSNGTGQIRVHWALDGTEAPQRLHLMWEEVEGPPVQRPVRRGFGTRLIERSLAQELAGEVRIEFSDTGVVCSVDAPLVS</sequence>
<evidence type="ECO:0000259" key="8">
    <source>
        <dbReference type="SMART" id="SM00065"/>
    </source>
</evidence>
<evidence type="ECO:0000256" key="3">
    <source>
        <dbReference type="ARBA" id="ARBA00022553"/>
    </source>
</evidence>
<evidence type="ECO:0000256" key="2">
    <source>
        <dbReference type="ARBA" id="ARBA00012438"/>
    </source>
</evidence>
<feature type="domain" description="Signal transduction histidine kinase HWE region" evidence="9">
    <location>
        <begin position="192"/>
        <end position="274"/>
    </location>
</feature>
<dbReference type="SMART" id="SM00911">
    <property type="entry name" value="HWE_HK"/>
    <property type="match status" value="1"/>
</dbReference>
<dbReference type="PANTHER" id="PTHR41523">
    <property type="entry name" value="TWO-COMPONENT SYSTEM SENSOR PROTEIN"/>
    <property type="match status" value="1"/>
</dbReference>
<evidence type="ECO:0000256" key="5">
    <source>
        <dbReference type="ARBA" id="ARBA00022741"/>
    </source>
</evidence>
<dbReference type="GO" id="GO:0004673">
    <property type="term" value="F:protein histidine kinase activity"/>
    <property type="evidence" value="ECO:0007669"/>
    <property type="project" value="UniProtKB-EC"/>
</dbReference>
<keyword evidence="5" id="KW-0547">Nucleotide-binding</keyword>
<dbReference type="AlphaFoldDB" id="A0A1B2ESW4"/>
<protein>
    <recommendedName>
        <fullName evidence="2">histidine kinase</fullName>
        <ecNumber evidence="2">2.7.13.3</ecNumber>
    </recommendedName>
</protein>
<evidence type="ECO:0000256" key="6">
    <source>
        <dbReference type="ARBA" id="ARBA00022777"/>
    </source>
</evidence>
<geneLocation type="plasmid" evidence="10">
    <name>unnamed1</name>
</geneLocation>
<keyword evidence="6" id="KW-0418">Kinase</keyword>
<dbReference type="Pfam" id="PF07536">
    <property type="entry name" value="HWE_HK"/>
    <property type="match status" value="1"/>
</dbReference>
<comment type="catalytic activity">
    <reaction evidence="1">
        <text>ATP + protein L-histidine = ADP + protein N-phospho-L-histidine.</text>
        <dbReference type="EC" id="2.7.13.3"/>
    </reaction>
</comment>
<dbReference type="Gene3D" id="3.30.565.10">
    <property type="entry name" value="Histidine kinase-like ATPase, C-terminal domain"/>
    <property type="match status" value="1"/>
</dbReference>
<dbReference type="InterPro" id="IPR011102">
    <property type="entry name" value="Sig_transdc_His_kinase_HWE"/>
</dbReference>
<accession>A0A1B2ESW4</accession>
<evidence type="ECO:0000259" key="9">
    <source>
        <dbReference type="SMART" id="SM00911"/>
    </source>
</evidence>
<evidence type="ECO:0000256" key="1">
    <source>
        <dbReference type="ARBA" id="ARBA00000085"/>
    </source>
</evidence>
<evidence type="ECO:0000313" key="10">
    <source>
        <dbReference type="EMBL" id="ANY83070.1"/>
    </source>
</evidence>
<keyword evidence="7" id="KW-0067">ATP-binding</keyword>
<dbReference type="InterPro" id="IPR003018">
    <property type="entry name" value="GAF"/>
</dbReference>
<evidence type="ECO:0000256" key="4">
    <source>
        <dbReference type="ARBA" id="ARBA00022679"/>
    </source>
</evidence>
<organism evidence="10">
    <name type="scientific">Microvirga ossetica</name>
    <dbReference type="NCBI Taxonomy" id="1882682"/>
    <lineage>
        <taxon>Bacteria</taxon>
        <taxon>Pseudomonadati</taxon>
        <taxon>Pseudomonadota</taxon>
        <taxon>Alphaproteobacteria</taxon>
        <taxon>Hyphomicrobiales</taxon>
        <taxon>Methylobacteriaceae</taxon>
        <taxon>Microvirga</taxon>
    </lineage>
</organism>
<keyword evidence="4" id="KW-0808">Transferase</keyword>
<dbReference type="InterPro" id="IPR036890">
    <property type="entry name" value="HATPase_C_sf"/>
</dbReference>
<gene>
    <name evidence="10" type="ORF">BB934_33230</name>
</gene>
<dbReference type="SUPFAM" id="SSF55781">
    <property type="entry name" value="GAF domain-like"/>
    <property type="match status" value="1"/>
</dbReference>
<reference evidence="10" key="1">
    <citation type="submission" date="2016-07" db="EMBL/GenBank/DDBJ databases">
        <title>Microvirga ossetica sp. nov. a new species of rhizobia isolated from root nodules of the legume species Vicia alpestris Steven originated from North Ossetia region in the Caucasus.</title>
        <authorList>
            <person name="Safronova V.I."/>
            <person name="Kuznetsova I.G."/>
            <person name="Sazanova A.L."/>
            <person name="Belimov A."/>
            <person name="Andronov E."/>
            <person name="Osledkin Y.S."/>
            <person name="Onishchuk O.P."/>
            <person name="Kurchak O.N."/>
            <person name="Shaposhnikov A.I."/>
            <person name="Willems A."/>
            <person name="Tikhonovich I.A."/>
        </authorList>
    </citation>
    <scope>NUCLEOTIDE SEQUENCE [LARGE SCALE GENOMIC DNA]</scope>
    <source>
        <strain evidence="10">V5/3M</strain>
        <plasmid evidence="10">unnamed1</plasmid>
    </source>
</reference>
<dbReference type="Gene3D" id="3.30.450.40">
    <property type="match status" value="1"/>
</dbReference>
<dbReference type="SUPFAM" id="SSF55874">
    <property type="entry name" value="ATPase domain of HSP90 chaperone/DNA topoisomerase II/histidine kinase"/>
    <property type="match status" value="1"/>
</dbReference>
<dbReference type="PANTHER" id="PTHR41523:SF8">
    <property type="entry name" value="ETHYLENE RESPONSE SENSOR PROTEIN"/>
    <property type="match status" value="1"/>
</dbReference>
<dbReference type="SMART" id="SM00065">
    <property type="entry name" value="GAF"/>
    <property type="match status" value="1"/>
</dbReference>
<keyword evidence="3" id="KW-0597">Phosphoprotein</keyword>
<name>A0A1B2ESW4_9HYPH</name>
<keyword evidence="10" id="KW-0614">Plasmid</keyword>
<dbReference type="RefSeq" id="WP_099514145.1">
    <property type="nucleotide sequence ID" value="NZ_CP016617.1"/>
</dbReference>
<dbReference type="EMBL" id="CP016617">
    <property type="protein sequence ID" value="ANY83070.1"/>
    <property type="molecule type" value="Genomic_DNA"/>
</dbReference>
<dbReference type="OrthoDB" id="9813940at2"/>
<feature type="domain" description="GAF" evidence="8">
    <location>
        <begin position="31"/>
        <end position="180"/>
    </location>
</feature>
<dbReference type="CDD" id="cd16936">
    <property type="entry name" value="HATPase_RsbW-like"/>
    <property type="match status" value="1"/>
</dbReference>
<dbReference type="Pfam" id="PF01590">
    <property type="entry name" value="GAF"/>
    <property type="match status" value="1"/>
</dbReference>
<dbReference type="EC" id="2.7.13.3" evidence="2"/>
<dbReference type="InterPro" id="IPR029016">
    <property type="entry name" value="GAF-like_dom_sf"/>
</dbReference>
<dbReference type="GO" id="GO:0005524">
    <property type="term" value="F:ATP binding"/>
    <property type="evidence" value="ECO:0007669"/>
    <property type="project" value="UniProtKB-KW"/>
</dbReference>
<dbReference type="KEGG" id="moc:BB934_33230"/>
<evidence type="ECO:0000256" key="7">
    <source>
        <dbReference type="ARBA" id="ARBA00022840"/>
    </source>
</evidence>